<organism evidence="1 2">
    <name type="scientific">Vibrio ulleungensis</name>
    <dbReference type="NCBI Taxonomy" id="2807619"/>
    <lineage>
        <taxon>Bacteria</taxon>
        <taxon>Pseudomonadati</taxon>
        <taxon>Pseudomonadota</taxon>
        <taxon>Gammaproteobacteria</taxon>
        <taxon>Vibrionales</taxon>
        <taxon>Vibrionaceae</taxon>
        <taxon>Vibrio</taxon>
    </lineage>
</organism>
<dbReference type="RefSeq" id="WP_205157754.1">
    <property type="nucleotide sequence ID" value="NZ_JAFEUM010000002.1"/>
</dbReference>
<proteinExistence type="predicted"/>
<dbReference type="Proteomes" id="UP000809621">
    <property type="component" value="Unassembled WGS sequence"/>
</dbReference>
<comment type="caution">
    <text evidence="1">The sequence shown here is derived from an EMBL/GenBank/DDBJ whole genome shotgun (WGS) entry which is preliminary data.</text>
</comment>
<evidence type="ECO:0000313" key="1">
    <source>
        <dbReference type="EMBL" id="MBM7036160.1"/>
    </source>
</evidence>
<protein>
    <submittedName>
        <fullName evidence="1">Uncharacterized protein</fullName>
    </submittedName>
</protein>
<reference evidence="1 2" key="1">
    <citation type="submission" date="2021-02" db="EMBL/GenBank/DDBJ databases">
        <authorList>
            <person name="Park J.-S."/>
        </authorList>
    </citation>
    <scope>NUCLEOTIDE SEQUENCE [LARGE SCALE GENOMIC DNA]</scope>
    <source>
        <strain evidence="1 2">188UL20-2</strain>
    </source>
</reference>
<sequence length="239" mass="27376">MTEITSSENHTISGHSDAVLTRNQVFLEDFVASPYNRIVVMGNVVTRRRRPHRQGYITNYYLNGRRVSLDALRVFFAKPLPELTVYQVELNQLCGALRTEVIAEHLPQRDKSDRSWSTEKVIDNDRVTKIVDVANGNKVTFKLNGRTITLSKLKEHFCYGELYEEIHDFSYQATKMTQVTEEEPLHLDASDVTIIETKQKQPKAAENTFPGFWKVVEYVAPYLACAGIFVLMGKMYHGV</sequence>
<accession>A0ABS2HF01</accession>
<gene>
    <name evidence="1" type="ORF">JQC93_07020</name>
</gene>
<evidence type="ECO:0000313" key="2">
    <source>
        <dbReference type="Proteomes" id="UP000809621"/>
    </source>
</evidence>
<name>A0ABS2HF01_9VIBR</name>
<keyword evidence="2" id="KW-1185">Reference proteome</keyword>
<dbReference type="EMBL" id="JAFEUM010000002">
    <property type="protein sequence ID" value="MBM7036160.1"/>
    <property type="molecule type" value="Genomic_DNA"/>
</dbReference>